<evidence type="ECO:0000313" key="7">
    <source>
        <dbReference type="EMBL" id="CAB4551299.1"/>
    </source>
</evidence>
<dbReference type="InterPro" id="IPR001478">
    <property type="entry name" value="PDZ"/>
</dbReference>
<dbReference type="AlphaFoldDB" id="A0A6J6CLX2"/>
<protein>
    <submittedName>
        <fullName evidence="7">Unannotated protein</fullName>
    </submittedName>
</protein>
<evidence type="ECO:0000256" key="1">
    <source>
        <dbReference type="ARBA" id="ARBA00010541"/>
    </source>
</evidence>
<comment type="similarity">
    <text evidence="1">Belongs to the peptidase S1C family.</text>
</comment>
<keyword evidence="2" id="KW-0645">Protease</keyword>
<evidence type="ECO:0000256" key="4">
    <source>
        <dbReference type="SAM" id="MobiDB-lite"/>
    </source>
</evidence>
<feature type="compositionally biased region" description="Basic and acidic residues" evidence="4">
    <location>
        <begin position="13"/>
        <end position="22"/>
    </location>
</feature>
<dbReference type="EMBL" id="CAEZTD010000002">
    <property type="protein sequence ID" value="CAB4551299.1"/>
    <property type="molecule type" value="Genomic_DNA"/>
</dbReference>
<dbReference type="InterPro" id="IPR009003">
    <property type="entry name" value="Peptidase_S1_PA"/>
</dbReference>
<sequence length="441" mass="44133">MNDKTSYYYPPEDAAKLAGEKKPSRRTKVSDVPAQPSSQPTPRERSRVVPLVAALAVGAVIGGASGAGVAFIFTNPSDGEIISSTSETQGITVNRPDSVTAVTAVAAAVSPSVVTISVSDAMGDGGTGSGVVLSSDGYVLTNNHVVTLDGSLSTPTIQVRDNNGQLFSATVVGTDPTVDLAVIKMDDVSGLQPIEWADSSKLNVGDVTIAMGAPLGLAGTVTTGIISALNRSIQIASTAAPEDSGSMSPDPSDPFDFFNFDLGPGQQLGGGATTSISIPVIQTDAAINPGNSGGALLDASGKLIGINVAIANAGSTDAQSGSIGLGFALPSNLAKRVSNEIIATGKASHGLLGAKVSDAANAEGSTTVGGRLEEISAGGAAEKAGLKVGDVVVRFNGYPVTDGNDLTALVRTSAAGENVTIEIIRDGERKNIAVTLGAFTG</sequence>
<dbReference type="Gene3D" id="2.40.10.10">
    <property type="entry name" value="Trypsin-like serine proteases"/>
    <property type="match status" value="2"/>
</dbReference>
<dbReference type="Pfam" id="PF13180">
    <property type="entry name" value="PDZ_2"/>
    <property type="match status" value="1"/>
</dbReference>
<keyword evidence="3" id="KW-0378">Hydrolase</keyword>
<evidence type="ECO:0000256" key="2">
    <source>
        <dbReference type="ARBA" id="ARBA00022670"/>
    </source>
</evidence>
<evidence type="ECO:0000256" key="5">
    <source>
        <dbReference type="SAM" id="Phobius"/>
    </source>
</evidence>
<dbReference type="InterPro" id="IPR001940">
    <property type="entry name" value="Peptidase_S1C"/>
</dbReference>
<dbReference type="Pfam" id="PF13365">
    <property type="entry name" value="Trypsin_2"/>
    <property type="match status" value="1"/>
</dbReference>
<keyword evidence="5" id="KW-0472">Membrane</keyword>
<dbReference type="Gene3D" id="2.30.42.10">
    <property type="match status" value="1"/>
</dbReference>
<dbReference type="PROSITE" id="PS50106">
    <property type="entry name" value="PDZ"/>
    <property type="match status" value="1"/>
</dbReference>
<dbReference type="SUPFAM" id="SSF50494">
    <property type="entry name" value="Trypsin-like serine proteases"/>
    <property type="match status" value="1"/>
</dbReference>
<name>A0A6J6CLX2_9ZZZZ</name>
<dbReference type="GO" id="GO:0004252">
    <property type="term" value="F:serine-type endopeptidase activity"/>
    <property type="evidence" value="ECO:0007669"/>
    <property type="project" value="InterPro"/>
</dbReference>
<reference evidence="7" key="1">
    <citation type="submission" date="2020-05" db="EMBL/GenBank/DDBJ databases">
        <authorList>
            <person name="Chiriac C."/>
            <person name="Salcher M."/>
            <person name="Ghai R."/>
            <person name="Kavagutti S V."/>
        </authorList>
    </citation>
    <scope>NUCLEOTIDE SEQUENCE</scope>
</reference>
<accession>A0A6J6CLX2</accession>
<organism evidence="7">
    <name type="scientific">freshwater metagenome</name>
    <dbReference type="NCBI Taxonomy" id="449393"/>
    <lineage>
        <taxon>unclassified sequences</taxon>
        <taxon>metagenomes</taxon>
        <taxon>ecological metagenomes</taxon>
    </lineage>
</organism>
<dbReference type="GO" id="GO:0006508">
    <property type="term" value="P:proteolysis"/>
    <property type="evidence" value="ECO:0007669"/>
    <property type="project" value="UniProtKB-KW"/>
</dbReference>
<keyword evidence="5" id="KW-0812">Transmembrane</keyword>
<dbReference type="PRINTS" id="PR00834">
    <property type="entry name" value="PROTEASES2C"/>
</dbReference>
<feature type="domain" description="PDZ" evidence="6">
    <location>
        <begin position="341"/>
        <end position="427"/>
    </location>
</feature>
<dbReference type="InterPro" id="IPR043504">
    <property type="entry name" value="Peptidase_S1_PA_chymotrypsin"/>
</dbReference>
<dbReference type="SUPFAM" id="SSF50156">
    <property type="entry name" value="PDZ domain-like"/>
    <property type="match status" value="1"/>
</dbReference>
<evidence type="ECO:0000256" key="3">
    <source>
        <dbReference type="ARBA" id="ARBA00022801"/>
    </source>
</evidence>
<dbReference type="InterPro" id="IPR051201">
    <property type="entry name" value="Chloro_Bact_Ser_Proteases"/>
</dbReference>
<proteinExistence type="inferred from homology"/>
<dbReference type="PANTHER" id="PTHR43343:SF3">
    <property type="entry name" value="PROTEASE DO-LIKE 8, CHLOROPLASTIC"/>
    <property type="match status" value="1"/>
</dbReference>
<dbReference type="SMART" id="SM00228">
    <property type="entry name" value="PDZ"/>
    <property type="match status" value="1"/>
</dbReference>
<evidence type="ECO:0000259" key="6">
    <source>
        <dbReference type="PROSITE" id="PS50106"/>
    </source>
</evidence>
<keyword evidence="5" id="KW-1133">Transmembrane helix</keyword>
<dbReference type="PANTHER" id="PTHR43343">
    <property type="entry name" value="PEPTIDASE S12"/>
    <property type="match status" value="1"/>
</dbReference>
<feature type="transmembrane region" description="Helical" evidence="5">
    <location>
        <begin position="48"/>
        <end position="73"/>
    </location>
</feature>
<feature type="region of interest" description="Disordered" evidence="4">
    <location>
        <begin position="1"/>
        <end position="46"/>
    </location>
</feature>
<dbReference type="InterPro" id="IPR036034">
    <property type="entry name" value="PDZ_sf"/>
</dbReference>
<gene>
    <name evidence="7" type="ORF">UFOPK1591_00047</name>
</gene>